<reference evidence="1 2" key="1">
    <citation type="submission" date="2024-02" db="EMBL/GenBank/DDBJ databases">
        <authorList>
            <person name="Chen Y."/>
            <person name="Shah S."/>
            <person name="Dougan E. K."/>
            <person name="Thang M."/>
            <person name="Chan C."/>
        </authorList>
    </citation>
    <scope>NUCLEOTIDE SEQUENCE [LARGE SCALE GENOMIC DNA]</scope>
</reference>
<evidence type="ECO:0000313" key="1">
    <source>
        <dbReference type="EMBL" id="CAK9008217.1"/>
    </source>
</evidence>
<accession>A0ABP0J1I6</accession>
<evidence type="ECO:0000313" key="2">
    <source>
        <dbReference type="Proteomes" id="UP001642464"/>
    </source>
</evidence>
<organism evidence="1 2">
    <name type="scientific">Durusdinium trenchii</name>
    <dbReference type="NCBI Taxonomy" id="1381693"/>
    <lineage>
        <taxon>Eukaryota</taxon>
        <taxon>Sar</taxon>
        <taxon>Alveolata</taxon>
        <taxon>Dinophyceae</taxon>
        <taxon>Suessiales</taxon>
        <taxon>Symbiodiniaceae</taxon>
        <taxon>Durusdinium</taxon>
    </lineage>
</organism>
<name>A0ABP0J1I6_9DINO</name>
<protein>
    <submittedName>
        <fullName evidence="1">Uncharacterized protein</fullName>
    </submittedName>
</protein>
<sequence>PVGIAWAAFVGQSGTSSVDPAAAAARSRDRTRGCTLRWALWGHMSQSPPSTRINPRGFAIVAKM</sequence>
<keyword evidence="2" id="KW-1185">Reference proteome</keyword>
<dbReference type="Proteomes" id="UP001642464">
    <property type="component" value="Unassembled WGS sequence"/>
</dbReference>
<gene>
    <name evidence="1" type="ORF">SCF082_LOCUS9775</name>
</gene>
<dbReference type="EMBL" id="CAXAMM010005692">
    <property type="protein sequence ID" value="CAK9008217.1"/>
    <property type="molecule type" value="Genomic_DNA"/>
</dbReference>
<proteinExistence type="predicted"/>
<feature type="non-terminal residue" evidence="1">
    <location>
        <position position="1"/>
    </location>
</feature>
<feature type="non-terminal residue" evidence="1">
    <location>
        <position position="64"/>
    </location>
</feature>
<comment type="caution">
    <text evidence="1">The sequence shown here is derived from an EMBL/GenBank/DDBJ whole genome shotgun (WGS) entry which is preliminary data.</text>
</comment>